<dbReference type="CDD" id="cd06267">
    <property type="entry name" value="PBP1_LacI_sugar_binding-like"/>
    <property type="match status" value="1"/>
</dbReference>
<dbReference type="PANTHER" id="PTHR30146">
    <property type="entry name" value="LACI-RELATED TRANSCRIPTIONAL REPRESSOR"/>
    <property type="match status" value="1"/>
</dbReference>
<name>A0A2U1B415_9BACT</name>
<keyword evidence="6" id="KW-1185">Reference proteome</keyword>
<dbReference type="RefSeq" id="WP_116883604.1">
    <property type="nucleotide sequence ID" value="NZ_CABMMC010000168.1"/>
</dbReference>
<organism evidence="5 6">
    <name type="scientific">Victivallis vadensis</name>
    <dbReference type="NCBI Taxonomy" id="172901"/>
    <lineage>
        <taxon>Bacteria</taxon>
        <taxon>Pseudomonadati</taxon>
        <taxon>Lentisphaerota</taxon>
        <taxon>Lentisphaeria</taxon>
        <taxon>Victivallales</taxon>
        <taxon>Victivallaceae</taxon>
        <taxon>Victivallis</taxon>
    </lineage>
</organism>
<proteinExistence type="predicted"/>
<evidence type="ECO:0000259" key="4">
    <source>
        <dbReference type="PROSITE" id="PS50949"/>
    </source>
</evidence>
<evidence type="ECO:0000313" key="5">
    <source>
        <dbReference type="EMBL" id="PVY43425.1"/>
    </source>
</evidence>
<dbReference type="AlphaFoldDB" id="A0A2U1B415"/>
<evidence type="ECO:0000313" key="6">
    <source>
        <dbReference type="Proteomes" id="UP000245959"/>
    </source>
</evidence>
<dbReference type="SMART" id="SM00345">
    <property type="entry name" value="HTH_GNTR"/>
    <property type="match status" value="1"/>
</dbReference>
<dbReference type="OrthoDB" id="269117at2"/>
<accession>A0A2U1B415</accession>
<dbReference type="GeneID" id="78294913"/>
<keyword evidence="3" id="KW-0804">Transcription</keyword>
<protein>
    <submittedName>
        <fullName evidence="5">DNA-binding LacI/PurR family transcriptional regulator</fullName>
    </submittedName>
</protein>
<dbReference type="SUPFAM" id="SSF46785">
    <property type="entry name" value="Winged helix' DNA-binding domain"/>
    <property type="match status" value="1"/>
</dbReference>
<dbReference type="PROSITE" id="PS50949">
    <property type="entry name" value="HTH_GNTR"/>
    <property type="match status" value="1"/>
</dbReference>
<dbReference type="SUPFAM" id="SSF53822">
    <property type="entry name" value="Periplasmic binding protein-like I"/>
    <property type="match status" value="1"/>
</dbReference>
<dbReference type="InterPro" id="IPR046335">
    <property type="entry name" value="LacI/GalR-like_sensor"/>
</dbReference>
<dbReference type="PANTHER" id="PTHR30146:SF109">
    <property type="entry name" value="HTH-TYPE TRANSCRIPTIONAL REGULATOR GALS"/>
    <property type="match status" value="1"/>
</dbReference>
<dbReference type="InterPro" id="IPR028082">
    <property type="entry name" value="Peripla_BP_I"/>
</dbReference>
<dbReference type="GO" id="GO:0000976">
    <property type="term" value="F:transcription cis-regulatory region binding"/>
    <property type="evidence" value="ECO:0007669"/>
    <property type="project" value="TreeGrafter"/>
</dbReference>
<dbReference type="InterPro" id="IPR036390">
    <property type="entry name" value="WH_DNA-bd_sf"/>
</dbReference>
<keyword evidence="1" id="KW-0805">Transcription regulation</keyword>
<sequence>MSKAVKSRSRQLYLELRGQLESIQGGRRFYSQRKIMEQFRVTRHVVDQALRLLAEAGMIEVRPREGIFVVRNQQLDRFRVVSFHCDWQSEQVRNFDQAVEKVLGEEPDRYAFSTVLYPFDGRDCIERLEAIRADAVLFYPPYGMKREELRRLLALPKTIVFCCNTLSYAGVDAVDLHPELIGMTAAHHLIRNGHRRLALLLSEPMSLAEHCRISSFLHLARLNGLEPAVIDCGVRSGDYSPTLAHAALSAHLEEHGADFTGIFVSSDTSALGALKALKDYGLNVPEDVSVIGNGGFAAGTLYTPPLTTVSENFAGFAAAVKAGVEALSAGGRFGLRSAPPLLIERQSVRNINP</sequence>
<gene>
    <name evidence="5" type="ORF">C8D82_109111</name>
</gene>
<evidence type="ECO:0000256" key="2">
    <source>
        <dbReference type="ARBA" id="ARBA00023125"/>
    </source>
</evidence>
<dbReference type="EMBL" id="QEKH01000009">
    <property type="protein sequence ID" value="PVY43425.1"/>
    <property type="molecule type" value="Genomic_DNA"/>
</dbReference>
<dbReference type="Gene3D" id="3.40.50.2300">
    <property type="match status" value="2"/>
</dbReference>
<dbReference type="Pfam" id="PF13377">
    <property type="entry name" value="Peripla_BP_3"/>
    <property type="match status" value="1"/>
</dbReference>
<dbReference type="GO" id="GO:0003700">
    <property type="term" value="F:DNA-binding transcription factor activity"/>
    <property type="evidence" value="ECO:0007669"/>
    <property type="project" value="InterPro"/>
</dbReference>
<evidence type="ECO:0000256" key="1">
    <source>
        <dbReference type="ARBA" id="ARBA00023015"/>
    </source>
</evidence>
<dbReference type="Gene3D" id="1.10.10.10">
    <property type="entry name" value="Winged helix-like DNA-binding domain superfamily/Winged helix DNA-binding domain"/>
    <property type="match status" value="1"/>
</dbReference>
<dbReference type="Proteomes" id="UP000245959">
    <property type="component" value="Unassembled WGS sequence"/>
</dbReference>
<feature type="domain" description="HTH gntR-type" evidence="4">
    <location>
        <begin position="6"/>
        <end position="72"/>
    </location>
</feature>
<dbReference type="Pfam" id="PF00392">
    <property type="entry name" value="GntR"/>
    <property type="match status" value="1"/>
</dbReference>
<dbReference type="InterPro" id="IPR000524">
    <property type="entry name" value="Tscrpt_reg_HTH_GntR"/>
</dbReference>
<comment type="caution">
    <text evidence="5">The sequence shown here is derived from an EMBL/GenBank/DDBJ whole genome shotgun (WGS) entry which is preliminary data.</text>
</comment>
<keyword evidence="2 5" id="KW-0238">DNA-binding</keyword>
<dbReference type="InterPro" id="IPR036388">
    <property type="entry name" value="WH-like_DNA-bd_sf"/>
</dbReference>
<evidence type="ECO:0000256" key="3">
    <source>
        <dbReference type="ARBA" id="ARBA00023163"/>
    </source>
</evidence>
<reference evidence="5 6" key="1">
    <citation type="submission" date="2018-04" db="EMBL/GenBank/DDBJ databases">
        <title>Genomic Encyclopedia of Type Strains, Phase IV (KMG-IV): sequencing the most valuable type-strain genomes for metagenomic binning, comparative biology and taxonomic classification.</title>
        <authorList>
            <person name="Goeker M."/>
        </authorList>
    </citation>
    <scope>NUCLEOTIDE SEQUENCE [LARGE SCALE GENOMIC DNA]</scope>
    <source>
        <strain evidence="5 6">DSM 14823</strain>
    </source>
</reference>